<evidence type="ECO:0000256" key="1">
    <source>
        <dbReference type="ARBA" id="ARBA00023015"/>
    </source>
</evidence>
<dbReference type="Proteomes" id="UP000219048">
    <property type="component" value="Unassembled WGS sequence"/>
</dbReference>
<dbReference type="SUPFAM" id="SSF53822">
    <property type="entry name" value="Periplasmic binding protein-like I"/>
    <property type="match status" value="1"/>
</dbReference>
<sequence length="336" mass="37547">MTTLKELASILDLAPSTISKSLNNSPEISDCTKLKVKEAAKEFGYIPNNAARSLKLKRTKCIGVIIPNVTDAFFGKVLHGIEEEARKHNYTIMVSFSNNSHRLENNHLQNFMNFCVDGVLISFSTETQRQKNYKHLNNLESSQMPLVMFDRVLENSVFSSVTIDDLEGAYNATTHLIKTGCKKIAFVSPIAETSVGKNRKHGYLDALQSHGYSSQPICIEFNSYDDFKPMLKEAMKSNDIDAFIAADELSAICTLNTVQQWGYQVPNQISIVGFTNGVMGQCSNPPLTMVSQNAEKMGKETVKSFIKAMEKPNLVRIQHKVIKTELVLRDSTRPLL</sequence>
<proteinExistence type="predicted"/>
<keyword evidence="2" id="KW-0238">DNA-binding</keyword>
<gene>
    <name evidence="5" type="ORF">SAMN06265377_2261</name>
</gene>
<dbReference type="PANTHER" id="PTHR30146">
    <property type="entry name" value="LACI-RELATED TRANSCRIPTIONAL REPRESSOR"/>
    <property type="match status" value="1"/>
</dbReference>
<dbReference type="SUPFAM" id="SSF47413">
    <property type="entry name" value="lambda repressor-like DNA-binding domains"/>
    <property type="match status" value="1"/>
</dbReference>
<dbReference type="GO" id="GO:0003700">
    <property type="term" value="F:DNA-binding transcription factor activity"/>
    <property type="evidence" value="ECO:0007669"/>
    <property type="project" value="TreeGrafter"/>
</dbReference>
<reference evidence="6" key="1">
    <citation type="submission" date="2017-09" db="EMBL/GenBank/DDBJ databases">
        <authorList>
            <person name="Varghese N."/>
            <person name="Submissions S."/>
        </authorList>
    </citation>
    <scope>NUCLEOTIDE SEQUENCE [LARGE SCALE GENOMIC DNA]</scope>
    <source>
        <strain evidence="6">DSM 25885</strain>
    </source>
</reference>
<dbReference type="OrthoDB" id="9803256at2"/>
<dbReference type="Pfam" id="PF00356">
    <property type="entry name" value="LacI"/>
    <property type="match status" value="1"/>
</dbReference>
<organism evidence="5 6">
    <name type="scientific">Flagellimonas pacifica</name>
    <dbReference type="NCBI Taxonomy" id="1247520"/>
    <lineage>
        <taxon>Bacteria</taxon>
        <taxon>Pseudomonadati</taxon>
        <taxon>Bacteroidota</taxon>
        <taxon>Flavobacteriia</taxon>
        <taxon>Flavobacteriales</taxon>
        <taxon>Flavobacteriaceae</taxon>
        <taxon>Flagellimonas</taxon>
    </lineage>
</organism>
<dbReference type="PANTHER" id="PTHR30146:SF109">
    <property type="entry name" value="HTH-TYPE TRANSCRIPTIONAL REGULATOR GALS"/>
    <property type="match status" value="1"/>
</dbReference>
<accession>A0A285MV77</accession>
<dbReference type="Gene3D" id="3.40.50.2300">
    <property type="match status" value="2"/>
</dbReference>
<feature type="domain" description="HTH lacI-type" evidence="4">
    <location>
        <begin position="2"/>
        <end position="56"/>
    </location>
</feature>
<dbReference type="EMBL" id="OBEH01000003">
    <property type="protein sequence ID" value="SNZ00437.1"/>
    <property type="molecule type" value="Genomic_DNA"/>
</dbReference>
<dbReference type="Pfam" id="PF13377">
    <property type="entry name" value="Peripla_BP_3"/>
    <property type="match status" value="1"/>
</dbReference>
<dbReference type="InterPro" id="IPR046335">
    <property type="entry name" value="LacI/GalR-like_sensor"/>
</dbReference>
<evidence type="ECO:0000313" key="6">
    <source>
        <dbReference type="Proteomes" id="UP000219048"/>
    </source>
</evidence>
<dbReference type="CDD" id="cd01392">
    <property type="entry name" value="HTH_LacI"/>
    <property type="match status" value="1"/>
</dbReference>
<dbReference type="InterPro" id="IPR028082">
    <property type="entry name" value="Peripla_BP_I"/>
</dbReference>
<dbReference type="PROSITE" id="PS50932">
    <property type="entry name" value="HTH_LACI_2"/>
    <property type="match status" value="1"/>
</dbReference>
<dbReference type="AlphaFoldDB" id="A0A285MV77"/>
<dbReference type="CDD" id="cd06267">
    <property type="entry name" value="PBP1_LacI_sugar_binding-like"/>
    <property type="match status" value="1"/>
</dbReference>
<evidence type="ECO:0000256" key="2">
    <source>
        <dbReference type="ARBA" id="ARBA00023125"/>
    </source>
</evidence>
<dbReference type="SMART" id="SM00354">
    <property type="entry name" value="HTH_LACI"/>
    <property type="match status" value="1"/>
</dbReference>
<name>A0A285MV77_9FLAO</name>
<keyword evidence="3" id="KW-0804">Transcription</keyword>
<keyword evidence="6" id="KW-1185">Reference proteome</keyword>
<evidence type="ECO:0000256" key="3">
    <source>
        <dbReference type="ARBA" id="ARBA00023163"/>
    </source>
</evidence>
<dbReference type="InterPro" id="IPR010982">
    <property type="entry name" value="Lambda_DNA-bd_dom_sf"/>
</dbReference>
<keyword evidence="1" id="KW-0805">Transcription regulation</keyword>
<dbReference type="InterPro" id="IPR000843">
    <property type="entry name" value="HTH_LacI"/>
</dbReference>
<dbReference type="Gene3D" id="1.10.260.40">
    <property type="entry name" value="lambda repressor-like DNA-binding domains"/>
    <property type="match status" value="1"/>
</dbReference>
<dbReference type="GO" id="GO:0000976">
    <property type="term" value="F:transcription cis-regulatory region binding"/>
    <property type="evidence" value="ECO:0007669"/>
    <property type="project" value="TreeGrafter"/>
</dbReference>
<dbReference type="RefSeq" id="WP_097045902.1">
    <property type="nucleotide sequence ID" value="NZ_OBEH01000003.1"/>
</dbReference>
<protein>
    <submittedName>
        <fullName evidence="5">Transcriptional regulator, LacI family</fullName>
    </submittedName>
</protein>
<evidence type="ECO:0000313" key="5">
    <source>
        <dbReference type="EMBL" id="SNZ00437.1"/>
    </source>
</evidence>
<evidence type="ECO:0000259" key="4">
    <source>
        <dbReference type="PROSITE" id="PS50932"/>
    </source>
</evidence>